<proteinExistence type="predicted"/>
<name>A0A645B354_9ZZZZ</name>
<sequence>MRRTRVRCRDLTTADIHDRVNYAVENSRLDVYPEEKKIVLTIKIDTAISAVMDYFEIFLTRMLMCRRAAEFLGLKLELRINDSKLL</sequence>
<reference evidence="1" key="1">
    <citation type="submission" date="2019-08" db="EMBL/GenBank/DDBJ databases">
        <authorList>
            <person name="Kucharzyk K."/>
            <person name="Murdoch R.W."/>
            <person name="Higgins S."/>
            <person name="Loffler F."/>
        </authorList>
    </citation>
    <scope>NUCLEOTIDE SEQUENCE</scope>
</reference>
<accession>A0A645B354</accession>
<gene>
    <name evidence="1" type="ORF">SDC9_106663</name>
</gene>
<dbReference type="EMBL" id="VSSQ01017471">
    <property type="protein sequence ID" value="MPM59817.1"/>
    <property type="molecule type" value="Genomic_DNA"/>
</dbReference>
<evidence type="ECO:0000313" key="1">
    <source>
        <dbReference type="EMBL" id="MPM59817.1"/>
    </source>
</evidence>
<dbReference type="AlphaFoldDB" id="A0A645B354"/>
<protein>
    <submittedName>
        <fullName evidence="1">Uncharacterized protein</fullName>
    </submittedName>
</protein>
<comment type="caution">
    <text evidence="1">The sequence shown here is derived from an EMBL/GenBank/DDBJ whole genome shotgun (WGS) entry which is preliminary data.</text>
</comment>
<organism evidence="1">
    <name type="scientific">bioreactor metagenome</name>
    <dbReference type="NCBI Taxonomy" id="1076179"/>
    <lineage>
        <taxon>unclassified sequences</taxon>
        <taxon>metagenomes</taxon>
        <taxon>ecological metagenomes</taxon>
    </lineage>
</organism>